<name>A0A380WBP2_AFIFE</name>
<dbReference type="GO" id="GO:0046872">
    <property type="term" value="F:metal ion binding"/>
    <property type="evidence" value="ECO:0007669"/>
    <property type="project" value="InterPro"/>
</dbReference>
<proteinExistence type="predicted"/>
<dbReference type="AlphaFoldDB" id="A0A380WBP2"/>
<keyword evidence="4 6" id="KW-0472">Membrane</keyword>
<dbReference type="InterPro" id="IPR017040">
    <property type="entry name" value="UCP035918_rubreryth/DUF125"/>
</dbReference>
<dbReference type="PIRSF" id="PIRSF035918">
    <property type="entry name" value="UCP035918_rubreryth_DUF125"/>
    <property type="match status" value="1"/>
</dbReference>
<dbReference type="InterPro" id="IPR003251">
    <property type="entry name" value="Rr_diiron-bd_dom"/>
</dbReference>
<feature type="domain" description="Rubrerythrin diiron-binding" evidence="7">
    <location>
        <begin position="11"/>
        <end position="147"/>
    </location>
</feature>
<gene>
    <name evidence="8" type="ORF">NCTC12722_03040</name>
</gene>
<dbReference type="SUPFAM" id="SSF47240">
    <property type="entry name" value="Ferritin-like"/>
    <property type="match status" value="1"/>
</dbReference>
<dbReference type="InterPro" id="IPR008217">
    <property type="entry name" value="Ccc1_fam"/>
</dbReference>
<feature type="transmembrane region" description="Helical" evidence="6">
    <location>
        <begin position="202"/>
        <end position="225"/>
    </location>
</feature>
<evidence type="ECO:0000313" key="9">
    <source>
        <dbReference type="Proteomes" id="UP000254343"/>
    </source>
</evidence>
<dbReference type="CDD" id="cd01045">
    <property type="entry name" value="Ferritin_like_AB"/>
    <property type="match status" value="1"/>
</dbReference>
<accession>A0A380WBP2</accession>
<feature type="coiled-coil region" evidence="5">
    <location>
        <begin position="126"/>
        <end position="153"/>
    </location>
</feature>
<dbReference type="PANTHER" id="PTHR33531:SF10">
    <property type="entry name" value="BLR7895 PROTEIN"/>
    <property type="match status" value="1"/>
</dbReference>
<evidence type="ECO:0000256" key="1">
    <source>
        <dbReference type="ARBA" id="ARBA00004127"/>
    </source>
</evidence>
<dbReference type="GO" id="GO:0016491">
    <property type="term" value="F:oxidoreductase activity"/>
    <property type="evidence" value="ECO:0007669"/>
    <property type="project" value="InterPro"/>
</dbReference>
<feature type="transmembrane region" description="Helical" evidence="6">
    <location>
        <begin position="264"/>
        <end position="285"/>
    </location>
</feature>
<evidence type="ECO:0000313" key="8">
    <source>
        <dbReference type="EMBL" id="SUU85823.1"/>
    </source>
</evidence>
<dbReference type="OrthoDB" id="32301at2"/>
<dbReference type="GO" id="GO:0030026">
    <property type="term" value="P:intracellular manganese ion homeostasis"/>
    <property type="evidence" value="ECO:0007669"/>
    <property type="project" value="InterPro"/>
</dbReference>
<keyword evidence="2 6" id="KW-0812">Transmembrane</keyword>
<protein>
    <submittedName>
        <fullName evidence="8">Uncharacterized conserved protein</fullName>
    </submittedName>
</protein>
<keyword evidence="3 6" id="KW-1133">Transmembrane helix</keyword>
<dbReference type="EMBL" id="UIGB01000001">
    <property type="protein sequence ID" value="SUU85823.1"/>
    <property type="molecule type" value="Genomic_DNA"/>
</dbReference>
<evidence type="ECO:0000256" key="5">
    <source>
        <dbReference type="SAM" id="Coils"/>
    </source>
</evidence>
<dbReference type="Pfam" id="PF02915">
    <property type="entry name" value="Rubrerythrin"/>
    <property type="match status" value="1"/>
</dbReference>
<comment type="subcellular location">
    <subcellularLocation>
        <location evidence="1">Endomembrane system</location>
        <topology evidence="1">Multi-pass membrane protein</topology>
    </subcellularLocation>
</comment>
<dbReference type="GO" id="GO:0005384">
    <property type="term" value="F:manganese ion transmembrane transporter activity"/>
    <property type="evidence" value="ECO:0007669"/>
    <property type="project" value="InterPro"/>
</dbReference>
<evidence type="ECO:0000256" key="2">
    <source>
        <dbReference type="ARBA" id="ARBA00022692"/>
    </source>
</evidence>
<feature type="transmembrane region" description="Helical" evidence="6">
    <location>
        <begin position="175"/>
        <end position="196"/>
    </location>
</feature>
<reference evidence="8 9" key="1">
    <citation type="submission" date="2018-06" db="EMBL/GenBank/DDBJ databases">
        <authorList>
            <consortium name="Pathogen Informatics"/>
            <person name="Doyle S."/>
        </authorList>
    </citation>
    <scope>NUCLEOTIDE SEQUENCE [LARGE SCALE GENOMIC DNA]</scope>
    <source>
        <strain evidence="8 9">NCTC12722</strain>
    </source>
</reference>
<evidence type="ECO:0000259" key="7">
    <source>
        <dbReference type="Pfam" id="PF02915"/>
    </source>
</evidence>
<evidence type="ECO:0000256" key="4">
    <source>
        <dbReference type="ARBA" id="ARBA00023136"/>
    </source>
</evidence>
<dbReference type="GO" id="GO:0012505">
    <property type="term" value="C:endomembrane system"/>
    <property type="evidence" value="ECO:0007669"/>
    <property type="project" value="UniProtKB-SubCell"/>
</dbReference>
<dbReference type="RefSeq" id="WP_002716649.1">
    <property type="nucleotide sequence ID" value="NZ_UFSI01000001.1"/>
</dbReference>
<feature type="transmembrane region" description="Helical" evidence="6">
    <location>
        <begin position="297"/>
        <end position="316"/>
    </location>
</feature>
<dbReference type="InterPro" id="IPR012347">
    <property type="entry name" value="Ferritin-like"/>
</dbReference>
<evidence type="ECO:0000256" key="6">
    <source>
        <dbReference type="SAM" id="Phobius"/>
    </source>
</evidence>
<dbReference type="Proteomes" id="UP000254343">
    <property type="component" value="Unassembled WGS sequence"/>
</dbReference>
<feature type="transmembrane region" description="Helical" evidence="6">
    <location>
        <begin position="237"/>
        <end position="258"/>
    </location>
</feature>
<dbReference type="Pfam" id="PF01988">
    <property type="entry name" value="VIT1"/>
    <property type="match status" value="1"/>
</dbReference>
<dbReference type="PANTHER" id="PTHR33531">
    <property type="entry name" value="RUBRERYTHRIN SUBFAMILY"/>
    <property type="match status" value="1"/>
</dbReference>
<evidence type="ECO:0000256" key="3">
    <source>
        <dbReference type="ARBA" id="ARBA00022989"/>
    </source>
</evidence>
<dbReference type="Gene3D" id="1.20.1260.10">
    <property type="match status" value="2"/>
</dbReference>
<dbReference type="NCBIfam" id="NF045676">
    <property type="entry name" value="FeExpMbfA"/>
    <property type="match status" value="1"/>
</dbReference>
<keyword evidence="5" id="KW-0175">Coiled coil</keyword>
<dbReference type="InterPro" id="IPR009078">
    <property type="entry name" value="Ferritin-like_SF"/>
</dbReference>
<sequence length="318" mass="34822">MKKFADLTEREMLALAISNEEDDSRIYHGFAEALAEQFPASAAIFTNMAREEEGHHDRLLELYRKTFGDYLPLVRRQDVSGFIKRKPLWLMRPLGLNAVRQYAAQMEVEAAQFYRKAADTTHDASLRTLLLGLAEEEERHEALAEELTEQHLTPDALAAETETQRRTFLLQYVQPGLVGLMDGSVSTLAPLFAAAFATHQPFATFLVGLAASVGAGISMGFAEALSDDGALTGRGSPWIRGTVCGLMTTLGGLGHTLPYLIPDFTIATTLAVIVVVIELALISWIRHRFMDTPWLQATFQIAVGGTLVFLAGILIGSA</sequence>
<organism evidence="8 9">
    <name type="scientific">Afipia felis</name>
    <name type="common">Cat scratch disease bacillus</name>
    <dbReference type="NCBI Taxonomy" id="1035"/>
    <lineage>
        <taxon>Bacteria</taxon>
        <taxon>Pseudomonadati</taxon>
        <taxon>Pseudomonadota</taxon>
        <taxon>Alphaproteobacteria</taxon>
        <taxon>Hyphomicrobiales</taxon>
        <taxon>Nitrobacteraceae</taxon>
        <taxon>Afipia</taxon>
    </lineage>
</organism>